<dbReference type="SUPFAM" id="SSF159501">
    <property type="entry name" value="EreA/ChaN-like"/>
    <property type="match status" value="1"/>
</dbReference>
<evidence type="ECO:0000313" key="1">
    <source>
        <dbReference type="EMBL" id="RKE52865.1"/>
    </source>
</evidence>
<dbReference type="EMBL" id="RAPY01000002">
    <property type="protein sequence ID" value="RKE52865.1"/>
    <property type="molecule type" value="Genomic_DNA"/>
</dbReference>
<dbReference type="InterPro" id="IPR007815">
    <property type="entry name" value="Emycin_Estase"/>
</dbReference>
<dbReference type="OrthoDB" id="9810066at2"/>
<dbReference type="Gene3D" id="3.40.1660.10">
    <property type="entry name" value="EreA-like (biosynthetic domain)"/>
    <property type="match status" value="2"/>
</dbReference>
<name>A0A420B8C2_SPHD1</name>
<dbReference type="PANTHER" id="PTHR31299:SF0">
    <property type="entry name" value="ESTERASE, PUTATIVE (AFU_ORTHOLOGUE AFUA_1G05850)-RELATED"/>
    <property type="match status" value="1"/>
</dbReference>
<gene>
    <name evidence="1" type="ORF">DFQ12_3111</name>
</gene>
<dbReference type="GO" id="GO:0046677">
    <property type="term" value="P:response to antibiotic"/>
    <property type="evidence" value="ECO:0007669"/>
    <property type="project" value="InterPro"/>
</dbReference>
<dbReference type="Proteomes" id="UP000286246">
    <property type="component" value="Unassembled WGS sequence"/>
</dbReference>
<comment type="caution">
    <text evidence="1">The sequence shown here is derived from an EMBL/GenBank/DDBJ whole genome shotgun (WGS) entry which is preliminary data.</text>
</comment>
<protein>
    <submittedName>
        <fullName evidence="1">Erythromycin esterase-like protein</fullName>
    </submittedName>
</protein>
<dbReference type="InterPro" id="IPR052036">
    <property type="entry name" value="Hydrolase/PRTase-associated"/>
</dbReference>
<dbReference type="CDD" id="cd14728">
    <property type="entry name" value="Ere-like"/>
    <property type="match status" value="1"/>
</dbReference>
<dbReference type="RefSeq" id="WP_120259866.1">
    <property type="nucleotide sequence ID" value="NZ_RAPY01000002.1"/>
</dbReference>
<organism evidence="1 2">
    <name type="scientific">Sphingobacterium detergens</name>
    <dbReference type="NCBI Taxonomy" id="1145106"/>
    <lineage>
        <taxon>Bacteria</taxon>
        <taxon>Pseudomonadati</taxon>
        <taxon>Bacteroidota</taxon>
        <taxon>Sphingobacteriia</taxon>
        <taxon>Sphingobacteriales</taxon>
        <taxon>Sphingobacteriaceae</taxon>
        <taxon>Sphingobacterium</taxon>
    </lineage>
</organism>
<accession>A0A420B8C2</accession>
<evidence type="ECO:0000313" key="2">
    <source>
        <dbReference type="Proteomes" id="UP000286246"/>
    </source>
</evidence>
<reference evidence="1 2" key="1">
    <citation type="submission" date="2018-09" db="EMBL/GenBank/DDBJ databases">
        <title>Genomic Encyclopedia of Type Strains, Phase III (KMG-III): the genomes of soil and plant-associated and newly described type strains.</title>
        <authorList>
            <person name="Whitman W."/>
        </authorList>
    </citation>
    <scope>NUCLEOTIDE SEQUENCE [LARGE SCALE GENOMIC DNA]</scope>
    <source>
        <strain evidence="1 2">CECT 7938</strain>
    </source>
</reference>
<proteinExistence type="predicted"/>
<keyword evidence="2" id="KW-1185">Reference proteome</keyword>
<dbReference type="AlphaFoldDB" id="A0A420B8C2"/>
<dbReference type="Pfam" id="PF05139">
    <property type="entry name" value="Erythro_esteras"/>
    <property type="match status" value="1"/>
</dbReference>
<sequence length="425" mass="49724">MKRILLVITALIAIILIFNKLIYNDRLPPNYQALRVDVNRNKAVVNSISMMDSNFSDLRVFDRILKDNRILMLGEMMHDDGETFRAKSRLIRYLHEKLDYNIVLYEAGQYDMWLMNKEMENPTMQLPKKSLAGLGLFDFWWRNNETDPLINYYQKSKLSGKPITLGGFDIQFSGRLLADKRAKLLEDFCLKNKIDLKDYPLLKKELNNLEYLTLARYADRKLDSTAKKQFLNEIGKLRYAFQVSGGDEEQRVYNRYLADIKSNYEKSWSYAPGSMASMQLRDSLMAQNLQYQIDSLYAGKKIIIWCANIHTFSAAYNKEYLPLGTYIKKKYGHQAYMLDFSSYGRKNDAGQIVGKPGKLAIENLFHQTGVPYFFLDLRGLPDTTQLRRPFVSVINQGIEEERKWTDYIDGIFYIDLNKRPTYLER</sequence>
<dbReference type="PANTHER" id="PTHR31299">
    <property type="entry name" value="ESTERASE, PUTATIVE (AFU_ORTHOLOGUE AFUA_1G05850)-RELATED"/>
    <property type="match status" value="1"/>
</dbReference>